<reference evidence="2" key="1">
    <citation type="journal article" date="2014" name="Front. Microbiol.">
        <title>High frequency of phylogenetically diverse reductive dehalogenase-homologous genes in deep subseafloor sedimentary metagenomes.</title>
        <authorList>
            <person name="Kawai M."/>
            <person name="Futagami T."/>
            <person name="Toyoda A."/>
            <person name="Takaki Y."/>
            <person name="Nishi S."/>
            <person name="Hori S."/>
            <person name="Arai W."/>
            <person name="Tsubouchi T."/>
            <person name="Morono Y."/>
            <person name="Uchiyama I."/>
            <person name="Ito T."/>
            <person name="Fujiyama A."/>
            <person name="Inagaki F."/>
            <person name="Takami H."/>
        </authorList>
    </citation>
    <scope>NUCLEOTIDE SEQUENCE</scope>
    <source>
        <strain evidence="2">Expedition CK06-06</strain>
    </source>
</reference>
<dbReference type="PANTHER" id="PTHR12526">
    <property type="entry name" value="GLYCOSYLTRANSFERASE"/>
    <property type="match status" value="1"/>
</dbReference>
<dbReference type="AlphaFoldDB" id="X1JSV0"/>
<name>X1JSV0_9ZZZZ</name>
<dbReference type="CDD" id="cd03801">
    <property type="entry name" value="GT4_PimA-like"/>
    <property type="match status" value="1"/>
</dbReference>
<feature type="non-terminal residue" evidence="2">
    <location>
        <position position="1"/>
    </location>
</feature>
<evidence type="ECO:0000313" key="2">
    <source>
        <dbReference type="EMBL" id="GAH97826.1"/>
    </source>
</evidence>
<dbReference type="Pfam" id="PF00534">
    <property type="entry name" value="Glycos_transf_1"/>
    <property type="match status" value="1"/>
</dbReference>
<proteinExistence type="predicted"/>
<feature type="domain" description="Glycosyl transferase family 1" evidence="1">
    <location>
        <begin position="28"/>
        <end position="192"/>
    </location>
</feature>
<dbReference type="SUPFAM" id="SSF53756">
    <property type="entry name" value="UDP-Glycosyltransferase/glycogen phosphorylase"/>
    <property type="match status" value="1"/>
</dbReference>
<comment type="caution">
    <text evidence="2">The sequence shown here is derived from an EMBL/GenBank/DDBJ whole genome shotgun (WGS) entry which is preliminary data.</text>
</comment>
<dbReference type="GO" id="GO:0016757">
    <property type="term" value="F:glycosyltransferase activity"/>
    <property type="evidence" value="ECO:0007669"/>
    <property type="project" value="InterPro"/>
</dbReference>
<dbReference type="InterPro" id="IPR001296">
    <property type="entry name" value="Glyco_trans_1"/>
</dbReference>
<dbReference type="EMBL" id="BARV01000394">
    <property type="protein sequence ID" value="GAH97826.1"/>
    <property type="molecule type" value="Genomic_DNA"/>
</dbReference>
<organism evidence="2">
    <name type="scientific">marine sediment metagenome</name>
    <dbReference type="NCBI Taxonomy" id="412755"/>
    <lineage>
        <taxon>unclassified sequences</taxon>
        <taxon>metagenomes</taxon>
        <taxon>ecological metagenomes</taxon>
    </lineage>
</organism>
<gene>
    <name evidence="2" type="ORF">S06H3_01547</name>
</gene>
<dbReference type="Gene3D" id="3.40.50.2000">
    <property type="entry name" value="Glycogen Phosphorylase B"/>
    <property type="match status" value="1"/>
</dbReference>
<dbReference type="PANTHER" id="PTHR12526:SF638">
    <property type="entry name" value="SPORE COAT PROTEIN SA"/>
    <property type="match status" value="1"/>
</dbReference>
<protein>
    <recommendedName>
        <fullName evidence="1">Glycosyl transferase family 1 domain-containing protein</fullName>
    </recommendedName>
</protein>
<evidence type="ECO:0000259" key="1">
    <source>
        <dbReference type="Pfam" id="PF00534"/>
    </source>
</evidence>
<accession>X1JSV0</accession>
<sequence>ADAAESIIVIPNGVDLKMFNPANRPLYRDRLRQKHGISRNDLVLMFAGSDWERKGVLYVIGALSLLPRPDVKLLVVGSGDAKFYGQLAELKRVRERIIFVPHPDNLQEYYAASDVFVFPTIYEPFGLVIVEAMASGLPVITSRVAGAADLIIDGVNGLLLRAPSNVNDLAAKIELLLSNTELRKTMGEHARETAEKLSWDRVAQKTTDVYNRILSRPNLERPWVSVPGRLQKNFHGVGQLRKP</sequence>